<feature type="region of interest" description="Disordered" evidence="1">
    <location>
        <begin position="453"/>
        <end position="543"/>
    </location>
</feature>
<keyword evidence="3" id="KW-1185">Reference proteome</keyword>
<dbReference type="EMBL" id="JACGCI010000150">
    <property type="protein sequence ID" value="KAF6743278.1"/>
    <property type="molecule type" value="Genomic_DNA"/>
</dbReference>
<comment type="caution">
    <text evidence="2">The sequence shown here is derived from an EMBL/GenBank/DDBJ whole genome shotgun (WGS) entry which is preliminary data.</text>
</comment>
<dbReference type="OrthoDB" id="10556018at2759"/>
<feature type="region of interest" description="Disordered" evidence="1">
    <location>
        <begin position="287"/>
        <end position="364"/>
    </location>
</feature>
<feature type="compositionally biased region" description="Polar residues" evidence="1">
    <location>
        <begin position="106"/>
        <end position="115"/>
    </location>
</feature>
<reference evidence="2 3" key="1">
    <citation type="submission" date="2020-07" db="EMBL/GenBank/DDBJ databases">
        <title>Comparative genomics of pyrophilous fungi reveals a link between fire events and developmental genes.</title>
        <authorList>
            <consortium name="DOE Joint Genome Institute"/>
            <person name="Steindorff A.S."/>
            <person name="Carver A."/>
            <person name="Calhoun S."/>
            <person name="Stillman K."/>
            <person name="Liu H."/>
            <person name="Lipzen A."/>
            <person name="Pangilinan J."/>
            <person name="Labutti K."/>
            <person name="Bruns T.D."/>
            <person name="Grigoriev I.V."/>
        </authorList>
    </citation>
    <scope>NUCLEOTIDE SEQUENCE [LARGE SCALE GENOMIC DNA]</scope>
    <source>
        <strain evidence="2 3">CBS 144469</strain>
    </source>
</reference>
<feature type="compositionally biased region" description="Basic and acidic residues" evidence="1">
    <location>
        <begin position="500"/>
        <end position="514"/>
    </location>
</feature>
<evidence type="ECO:0000256" key="1">
    <source>
        <dbReference type="SAM" id="MobiDB-lite"/>
    </source>
</evidence>
<dbReference type="AlphaFoldDB" id="A0A8H6HAA9"/>
<proteinExistence type="predicted"/>
<feature type="compositionally biased region" description="Polar residues" evidence="1">
    <location>
        <begin position="287"/>
        <end position="329"/>
    </location>
</feature>
<feature type="compositionally biased region" description="Low complexity" evidence="1">
    <location>
        <begin position="208"/>
        <end position="220"/>
    </location>
</feature>
<feature type="compositionally biased region" description="Basic residues" evidence="1">
    <location>
        <begin position="351"/>
        <end position="364"/>
    </location>
</feature>
<evidence type="ECO:0000313" key="2">
    <source>
        <dbReference type="EMBL" id="KAF6743278.1"/>
    </source>
</evidence>
<feature type="region of interest" description="Disordered" evidence="1">
    <location>
        <begin position="1"/>
        <end position="118"/>
    </location>
</feature>
<evidence type="ECO:0000313" key="3">
    <source>
        <dbReference type="Proteomes" id="UP000521943"/>
    </source>
</evidence>
<gene>
    <name evidence="2" type="ORF">DFP72DRAFT_1080378</name>
</gene>
<dbReference type="Proteomes" id="UP000521943">
    <property type="component" value="Unassembled WGS sequence"/>
</dbReference>
<protein>
    <submittedName>
        <fullName evidence="2">Uncharacterized protein</fullName>
    </submittedName>
</protein>
<sequence length="543" mass="60616">MPVAASARRKLHAPVRLSTARSRSHTRTRPNPLHPPPRTALNLTHSHDARGNGAKTKMAIRGPLRSRSRQPSLPCHQTPRSNDRTRQVPPSKRPPLPSLIAAPRTASKTPAQSRAPSAKLYATCKPPDHAHRSKVLGHYDEPGPIYDHHISSCTQPPFHCKISITPENSTQSLCTYILAQPSNLPTADNARGDRANIQDGPRTKLGYSTTKTHTTSSSPTPNQRDAPPARVVDPTPPQRPSTMADRRKSAVAGLTAIKPHVARKAPEHSNLPPMICPRSRRIQSAYMRSTTDASPQSNTWELKSESTTAGKKTSTTFQRPPTSAPQSPANRVRCAKTAFRATQKSGQPANHTHRRQSPTRFHHRRRELRDLHRYDDYDTGHLSPHHAFDPGLAGRPMKGKCARREVRYLGYQRLMKSNEATAKTTAFGMRGFEAIQRRLRQCQKLQQAVLDARRKPFAAGRPRRRTTLEATADGTGHWDGRRRRLSLLQPNSCEAEMERDDPADTSDHTSDPPRRHAQQRQNPAHTPPPKHDSRSTKEQNLAH</sequence>
<feature type="region of interest" description="Disordered" evidence="1">
    <location>
        <begin position="184"/>
        <end position="248"/>
    </location>
</feature>
<organism evidence="2 3">
    <name type="scientific">Ephemerocybe angulata</name>
    <dbReference type="NCBI Taxonomy" id="980116"/>
    <lineage>
        <taxon>Eukaryota</taxon>
        <taxon>Fungi</taxon>
        <taxon>Dikarya</taxon>
        <taxon>Basidiomycota</taxon>
        <taxon>Agaricomycotina</taxon>
        <taxon>Agaricomycetes</taxon>
        <taxon>Agaricomycetidae</taxon>
        <taxon>Agaricales</taxon>
        <taxon>Agaricineae</taxon>
        <taxon>Psathyrellaceae</taxon>
        <taxon>Ephemerocybe</taxon>
    </lineage>
</organism>
<accession>A0A8H6HAA9</accession>
<feature type="compositionally biased region" description="Polar residues" evidence="1">
    <location>
        <begin position="340"/>
        <end position="350"/>
    </location>
</feature>
<name>A0A8H6HAA9_9AGAR</name>